<feature type="transmembrane region" description="Helical" evidence="1">
    <location>
        <begin position="271"/>
        <end position="289"/>
    </location>
</feature>
<evidence type="ECO:0000313" key="2">
    <source>
        <dbReference type="EMBL" id="BAU24084.1"/>
    </source>
</evidence>
<evidence type="ECO:0000256" key="1">
    <source>
        <dbReference type="SAM" id="Phobius"/>
    </source>
</evidence>
<dbReference type="STRING" id="1653476.THC_1724"/>
<reference evidence="2 3" key="1">
    <citation type="journal article" date="2016" name="Int. J. Syst. Evol. Microbiol.">
        <title>Caldimicrobium thiodismutans sp. nov., a sulfur-disproportionating bacterium isolated from a hot spring, and emended description of the genus Caldimicrobium.</title>
        <authorList>
            <person name="Kojima H."/>
            <person name="Umezawa K."/>
            <person name="Fukui M."/>
        </authorList>
    </citation>
    <scope>NUCLEOTIDE SEQUENCE [LARGE SCALE GENOMIC DNA]</scope>
    <source>
        <strain evidence="2 3">TF1</strain>
    </source>
</reference>
<evidence type="ECO:0008006" key="4">
    <source>
        <dbReference type="Google" id="ProtNLM"/>
    </source>
</evidence>
<keyword evidence="3" id="KW-1185">Reference proteome</keyword>
<keyword evidence="1" id="KW-1133">Transmembrane helix</keyword>
<dbReference type="KEGG" id="cthi:THC_1724"/>
<keyword evidence="1" id="KW-0472">Membrane</keyword>
<dbReference type="Proteomes" id="UP000068196">
    <property type="component" value="Chromosome"/>
</dbReference>
<proteinExistence type="predicted"/>
<evidence type="ECO:0000313" key="3">
    <source>
        <dbReference type="Proteomes" id="UP000068196"/>
    </source>
</evidence>
<dbReference type="OrthoDB" id="9812759at2"/>
<dbReference type="RefSeq" id="WP_068516206.1">
    <property type="nucleotide sequence ID" value="NZ_AP014945.1"/>
</dbReference>
<accession>A0A0U5APP8</accession>
<protein>
    <recommendedName>
        <fullName evidence="4">GspL periplasmic domain-containing protein</fullName>
    </recommendedName>
</protein>
<gene>
    <name evidence="2" type="ORF">THC_1724</name>
</gene>
<keyword evidence="1" id="KW-0812">Transmembrane</keyword>
<organism evidence="2 3">
    <name type="scientific">Caldimicrobium thiodismutans</name>
    <dbReference type="NCBI Taxonomy" id="1653476"/>
    <lineage>
        <taxon>Bacteria</taxon>
        <taxon>Pseudomonadati</taxon>
        <taxon>Thermodesulfobacteriota</taxon>
        <taxon>Thermodesulfobacteria</taxon>
        <taxon>Thermodesulfobacteriales</taxon>
        <taxon>Thermodesulfobacteriaceae</taxon>
        <taxon>Caldimicrobium</taxon>
    </lineage>
</organism>
<sequence>MYKFYIVKPLKEDLFEGLGIEGKLPSPKKLEYFSVLTSEELKGKKVFLILKNPQFFYEIYGLNLPVYSDEILKLRLTDRVNTTGYLTGPYYLYWKILKKEGNFYELSYLALENRELLRLKNLLKGVTKSKLEGISFLPFALARVFKDVKEESLLIHREKEGLWILIFKEGLPLYIEFFQVEELLGINFDELTGRLNFLKNLFYRDHSKELTRIYLFSRDLKEGLENSGFEVILQEIQFPEFLYAPLVEASFNLLPEEERAVKEVMEGNYKISYAFIGLALIFLLFSFFLKKVNSELEKEMSKKEALITESINRFLREYPEDKIRNFRTYLEEREKLIRNPSADKLLYNIVKACEGFKINSFEIKEGNNTYHISLSGEKSAYPQEANILTQELLKKLGSFMEIQQNQFDYFQEKNIIIFKISGKLKP</sequence>
<name>A0A0U5APP8_9BACT</name>
<dbReference type="AlphaFoldDB" id="A0A0U5APP8"/>
<reference evidence="3" key="2">
    <citation type="journal article" date="2016" name="Int. J. Syst. Evol. Microbiol.">
        <title>Caldimicrobium thiodismutans sp. nov., a sulfur-disproportionating bacterium isolated from a hot spring.</title>
        <authorList>
            <person name="Kojima H."/>
            <person name="Umezawa K."/>
            <person name="Fukui M."/>
        </authorList>
    </citation>
    <scope>NUCLEOTIDE SEQUENCE [LARGE SCALE GENOMIC DNA]</scope>
    <source>
        <strain evidence="3">TF1</strain>
    </source>
</reference>
<dbReference type="EMBL" id="AP014945">
    <property type="protein sequence ID" value="BAU24084.1"/>
    <property type="molecule type" value="Genomic_DNA"/>
</dbReference>